<evidence type="ECO:0000313" key="2">
    <source>
        <dbReference type="EMBL" id="WUV42297.1"/>
    </source>
</evidence>
<proteinExistence type="predicted"/>
<organism evidence="2 3">
    <name type="scientific">Nocardia vinacea</name>
    <dbReference type="NCBI Taxonomy" id="96468"/>
    <lineage>
        <taxon>Bacteria</taxon>
        <taxon>Bacillati</taxon>
        <taxon>Actinomycetota</taxon>
        <taxon>Actinomycetes</taxon>
        <taxon>Mycobacteriales</taxon>
        <taxon>Nocardiaceae</taxon>
        <taxon>Nocardia</taxon>
    </lineage>
</organism>
<sequence>MSEAEPLTISKVLAWNLNPADALAVALSRAAEDIEAEVEAAASALAGSYEYFNSESGESARQRAQDDRKDALTTVDIYQELSGVIASTTAVFEGMILLIRAAIKEVEDSEWDLFYEDDGTVGSRKSNWEWMKKYWWSPGTAIAHKELEEARLAGGLRVALNRIQEADLMAEGTIQGALEKVPNSARQALIAVPTDTELAKILTDYQTDATKETVVWPSGWLLDIIRGWDPTFKAGAMPREEATALENLVGKHGLLGLKEFYDIKTEAEQAAKDQFSAFDPKTQDRVLADGHGDAFRHAYWNARMTQEFGAEWTQTYTTAHEKTGGNPPAREAMDLYNNQLGRNIASDNPDATPDQLQAKISEAIQNGQAVVLKTPDGQTQPQITWSNQVAVGDTNVQSGVGLPLPGKR</sequence>
<dbReference type="RefSeq" id="WP_329405115.1">
    <property type="nucleotide sequence ID" value="NZ_CP109441.1"/>
</dbReference>
<name>A0ABZ1YGF7_9NOCA</name>
<dbReference type="Pfam" id="PF22322">
    <property type="entry name" value="DUF6973"/>
    <property type="match status" value="1"/>
</dbReference>
<dbReference type="Proteomes" id="UP001432062">
    <property type="component" value="Chromosome"/>
</dbReference>
<protein>
    <recommendedName>
        <fullName evidence="1">DUF6973 domain-containing protein</fullName>
    </recommendedName>
</protein>
<accession>A0ABZ1YGF7</accession>
<feature type="domain" description="DUF6973" evidence="1">
    <location>
        <begin position="260"/>
        <end position="367"/>
    </location>
</feature>
<evidence type="ECO:0000259" key="1">
    <source>
        <dbReference type="Pfam" id="PF22322"/>
    </source>
</evidence>
<reference evidence="2" key="1">
    <citation type="submission" date="2022-10" db="EMBL/GenBank/DDBJ databases">
        <title>The complete genomes of actinobacterial strains from the NBC collection.</title>
        <authorList>
            <person name="Joergensen T.S."/>
            <person name="Alvarez Arevalo M."/>
            <person name="Sterndorff E.B."/>
            <person name="Faurdal D."/>
            <person name="Vuksanovic O."/>
            <person name="Mourched A.-S."/>
            <person name="Charusanti P."/>
            <person name="Shaw S."/>
            <person name="Blin K."/>
            <person name="Weber T."/>
        </authorList>
    </citation>
    <scope>NUCLEOTIDE SEQUENCE</scope>
    <source>
        <strain evidence="2">NBC_01482</strain>
    </source>
</reference>
<keyword evidence="3" id="KW-1185">Reference proteome</keyword>
<evidence type="ECO:0000313" key="3">
    <source>
        <dbReference type="Proteomes" id="UP001432062"/>
    </source>
</evidence>
<dbReference type="EMBL" id="CP109441">
    <property type="protein sequence ID" value="WUV42297.1"/>
    <property type="molecule type" value="Genomic_DNA"/>
</dbReference>
<dbReference type="InterPro" id="IPR054246">
    <property type="entry name" value="DUF6973"/>
</dbReference>
<gene>
    <name evidence="2" type="ORF">OG563_23785</name>
</gene>